<dbReference type="InterPro" id="IPR046606">
    <property type="entry name" value="DUF6665"/>
</dbReference>
<dbReference type="RefSeq" id="WP_012521431.1">
    <property type="nucleotide sequence ID" value="NC_011144.1"/>
</dbReference>
<dbReference type="EMBL" id="CP000747">
    <property type="protein sequence ID" value="ACG77283.1"/>
    <property type="molecule type" value="Genomic_DNA"/>
</dbReference>
<accession>B4RGR7</accession>
<evidence type="ECO:0000313" key="1">
    <source>
        <dbReference type="EMBL" id="ACG77283.1"/>
    </source>
</evidence>
<sequence length="105" mass="11370">MSSLRPPQSLTSRLGVDTGEAVLRYELLEEQAVSLGRAGRKMEAALAVLRDLEQGGEGRAEALKAAADAVWAFLVQREVLGLRDRAAVVAQYAIPREVLNRLGVK</sequence>
<protein>
    <submittedName>
        <fullName evidence="1">Uncharacterized protein</fullName>
    </submittedName>
</protein>
<dbReference type="KEGG" id="pzu:PHZ_c0869"/>
<reference evidence="1 2" key="1">
    <citation type="journal article" date="2008" name="BMC Genomics">
        <title>Complete genome of Phenylobacterium zucineum - a novel facultative intracellular bacterium isolated from human erythroleukemia cell line K562.</title>
        <authorList>
            <person name="Luo Y."/>
            <person name="Xu X."/>
            <person name="Ding Z."/>
            <person name="Liu Z."/>
            <person name="Zhang B."/>
            <person name="Yan Z."/>
            <person name="Sun J."/>
            <person name="Hu S."/>
            <person name="Hu X."/>
        </authorList>
    </citation>
    <scope>NUCLEOTIDE SEQUENCE [LARGE SCALE GENOMIC DNA]</scope>
    <source>
        <strain evidence="1 2">HLK1</strain>
    </source>
</reference>
<gene>
    <name evidence="1" type="ordered locus">PHZ_c0869</name>
</gene>
<name>B4RGR7_PHEZH</name>
<proteinExistence type="predicted"/>
<dbReference type="Proteomes" id="UP000001868">
    <property type="component" value="Chromosome"/>
</dbReference>
<keyword evidence="2" id="KW-1185">Reference proteome</keyword>
<dbReference type="eggNOG" id="ENOG50338ET">
    <property type="taxonomic scope" value="Bacteria"/>
</dbReference>
<evidence type="ECO:0000313" key="2">
    <source>
        <dbReference type="Proteomes" id="UP000001868"/>
    </source>
</evidence>
<dbReference type="STRING" id="450851.PHZ_c0869"/>
<dbReference type="AlphaFoldDB" id="B4RGR7"/>
<organism evidence="1 2">
    <name type="scientific">Phenylobacterium zucineum (strain HLK1)</name>
    <dbReference type="NCBI Taxonomy" id="450851"/>
    <lineage>
        <taxon>Bacteria</taxon>
        <taxon>Pseudomonadati</taxon>
        <taxon>Pseudomonadota</taxon>
        <taxon>Alphaproteobacteria</taxon>
        <taxon>Caulobacterales</taxon>
        <taxon>Caulobacteraceae</taxon>
        <taxon>Phenylobacterium</taxon>
    </lineage>
</organism>
<dbReference type="Pfam" id="PF20370">
    <property type="entry name" value="DUF6665"/>
    <property type="match status" value="1"/>
</dbReference>
<dbReference type="HOGENOM" id="CLU_171631_0_0_5"/>
<dbReference type="OrthoDB" id="9814981at2"/>